<dbReference type="OrthoDB" id="5328543at2"/>
<dbReference type="AlphaFoldDB" id="A0A1M6YPD3"/>
<keyword evidence="3" id="KW-1185">Reference proteome</keyword>
<proteinExistence type="predicted"/>
<evidence type="ECO:0000256" key="1">
    <source>
        <dbReference type="SAM" id="MobiDB-lite"/>
    </source>
</evidence>
<gene>
    <name evidence="2" type="ORF">SAMN05216499_10368</name>
</gene>
<dbReference type="RefSeq" id="WP_073494757.1">
    <property type="nucleotide sequence ID" value="NZ_FRBI01000003.1"/>
</dbReference>
<dbReference type="EMBL" id="FRBI01000003">
    <property type="protein sequence ID" value="SHL20098.1"/>
    <property type="molecule type" value="Genomic_DNA"/>
</dbReference>
<evidence type="ECO:0000313" key="3">
    <source>
        <dbReference type="Proteomes" id="UP000184111"/>
    </source>
</evidence>
<evidence type="ECO:0000313" key="2">
    <source>
        <dbReference type="EMBL" id="SHL20098.1"/>
    </source>
</evidence>
<reference evidence="2 3" key="1">
    <citation type="submission" date="2016-11" db="EMBL/GenBank/DDBJ databases">
        <authorList>
            <person name="Jaros S."/>
            <person name="Januszkiewicz K."/>
            <person name="Wedrychowicz H."/>
        </authorList>
    </citation>
    <scope>NUCLEOTIDE SEQUENCE [LARGE SCALE GENOMIC DNA]</scope>
    <source>
        <strain evidence="2 3">CGMCC 4.2025</strain>
    </source>
</reference>
<dbReference type="Proteomes" id="UP000184111">
    <property type="component" value="Unassembled WGS sequence"/>
</dbReference>
<sequence length="155" mass="16903">MVTTVLEPLTSASPLAPTRDPRDFVTPDQWEKLTGLLMRDYPFDSVMAQRVLGQGIAYLITAMECRGQGLGLGPGSIVDIGVHMMILDTVAYAEFCQKYNGGDFLHHVPDVAMKVDGSVARTAQQLARHGFLVDQPLWDADSSKCTPCRPGEDGH</sequence>
<feature type="region of interest" description="Disordered" evidence="1">
    <location>
        <begin position="1"/>
        <end position="21"/>
    </location>
</feature>
<name>A0A1M6YPD3_9ACTN</name>
<accession>A0A1M6YPD3</accession>
<organism evidence="2 3">
    <name type="scientific">Actinacidiphila paucisporea</name>
    <dbReference type="NCBI Taxonomy" id="310782"/>
    <lineage>
        <taxon>Bacteria</taxon>
        <taxon>Bacillati</taxon>
        <taxon>Actinomycetota</taxon>
        <taxon>Actinomycetes</taxon>
        <taxon>Kitasatosporales</taxon>
        <taxon>Streptomycetaceae</taxon>
        <taxon>Actinacidiphila</taxon>
    </lineage>
</organism>
<protein>
    <submittedName>
        <fullName evidence="2">Uncharacterized protein</fullName>
    </submittedName>
</protein>